<evidence type="ECO:0000256" key="4">
    <source>
        <dbReference type="ARBA" id="ARBA00022475"/>
    </source>
</evidence>
<evidence type="ECO:0000256" key="3">
    <source>
        <dbReference type="ARBA" id="ARBA00022448"/>
    </source>
</evidence>
<keyword evidence="7 8" id="KW-0472">Membrane</keyword>
<feature type="transmembrane region" description="Helical" evidence="9">
    <location>
        <begin position="12"/>
        <end position="29"/>
    </location>
</feature>
<organism evidence="10 11">
    <name type="scientific">Lachnospira eligens</name>
    <dbReference type="NCBI Taxonomy" id="39485"/>
    <lineage>
        <taxon>Bacteria</taxon>
        <taxon>Bacillati</taxon>
        <taxon>Bacillota</taxon>
        <taxon>Clostridia</taxon>
        <taxon>Lachnospirales</taxon>
        <taxon>Lachnospiraceae</taxon>
        <taxon>Lachnospira</taxon>
    </lineage>
</organism>
<evidence type="ECO:0000256" key="7">
    <source>
        <dbReference type="ARBA" id="ARBA00023136"/>
    </source>
</evidence>
<dbReference type="Pfam" id="PF12822">
    <property type="entry name" value="ECF_trnsprt"/>
    <property type="match status" value="1"/>
</dbReference>
<dbReference type="Gene3D" id="1.10.1760.20">
    <property type="match status" value="1"/>
</dbReference>
<gene>
    <name evidence="10" type="primary">ribU_1</name>
    <name evidence="10" type="ORF">ERS852490_00499</name>
</gene>
<dbReference type="Proteomes" id="UP000095621">
    <property type="component" value="Unassembled WGS sequence"/>
</dbReference>
<evidence type="ECO:0000313" key="10">
    <source>
        <dbReference type="EMBL" id="CUQ75414.1"/>
    </source>
</evidence>
<dbReference type="RefSeq" id="WP_022097908.1">
    <property type="nucleotide sequence ID" value="NZ_CZBU01000001.1"/>
</dbReference>
<evidence type="ECO:0000256" key="9">
    <source>
        <dbReference type="SAM" id="Phobius"/>
    </source>
</evidence>
<dbReference type="GO" id="GO:0005886">
    <property type="term" value="C:plasma membrane"/>
    <property type="evidence" value="ECO:0007669"/>
    <property type="project" value="UniProtKB-SubCell"/>
</dbReference>
<dbReference type="GO" id="GO:0032217">
    <property type="term" value="F:riboflavin transmembrane transporter activity"/>
    <property type="evidence" value="ECO:0007669"/>
    <property type="project" value="UniProtKB-UniRule"/>
</dbReference>
<dbReference type="PANTHER" id="PTHR38438">
    <property type="entry name" value="RIBOFLAVIN TRANSPORTER RIBU"/>
    <property type="match status" value="1"/>
</dbReference>
<keyword evidence="4 8" id="KW-1003">Cell membrane</keyword>
<dbReference type="AlphaFoldDB" id="A0A174YJV8"/>
<feature type="transmembrane region" description="Helical" evidence="9">
    <location>
        <begin position="108"/>
        <end position="130"/>
    </location>
</feature>
<feature type="transmembrane region" description="Helical" evidence="9">
    <location>
        <begin position="84"/>
        <end position="101"/>
    </location>
</feature>
<dbReference type="PIRSF" id="PIRSF037778">
    <property type="entry name" value="UCP037778_transp_RibU"/>
    <property type="match status" value="1"/>
</dbReference>
<feature type="transmembrane region" description="Helical" evidence="9">
    <location>
        <begin position="166"/>
        <end position="188"/>
    </location>
</feature>
<dbReference type="PANTHER" id="PTHR38438:SF1">
    <property type="entry name" value="RIBOFLAVIN TRANSPORTER RIBU"/>
    <property type="match status" value="1"/>
</dbReference>
<dbReference type="OrthoDB" id="9809216at2"/>
<dbReference type="EMBL" id="CZBU01000001">
    <property type="protein sequence ID" value="CUQ75414.1"/>
    <property type="molecule type" value="Genomic_DNA"/>
</dbReference>
<name>A0A174YJV8_9FIRM</name>
<keyword evidence="3 8" id="KW-0813">Transport</keyword>
<reference evidence="10 11" key="1">
    <citation type="submission" date="2015-09" db="EMBL/GenBank/DDBJ databases">
        <authorList>
            <consortium name="Pathogen Informatics"/>
        </authorList>
    </citation>
    <scope>NUCLEOTIDE SEQUENCE [LARGE SCALE GENOMIC DNA]</scope>
    <source>
        <strain evidence="10 11">2789STDY5834875</strain>
    </source>
</reference>
<keyword evidence="5 9" id="KW-0812">Transmembrane</keyword>
<evidence type="ECO:0000256" key="8">
    <source>
        <dbReference type="PIRNR" id="PIRNR037778"/>
    </source>
</evidence>
<proteinExistence type="inferred from homology"/>
<keyword evidence="6 9" id="KW-1133">Transmembrane helix</keyword>
<comment type="similarity">
    <text evidence="2 8">Belongs to the prokaryotic riboflavin transporter (P-RFT) (TC 2.A.87) family.</text>
</comment>
<evidence type="ECO:0000256" key="1">
    <source>
        <dbReference type="ARBA" id="ARBA00004651"/>
    </source>
</evidence>
<comment type="function">
    <text evidence="8">Probably a riboflavin-binding protein that interacts with the energy-coupling factor (ECF) ABC-transporter complex.</text>
</comment>
<evidence type="ECO:0000313" key="11">
    <source>
        <dbReference type="Proteomes" id="UP000095621"/>
    </source>
</evidence>
<accession>A0A174YJV8</accession>
<protein>
    <recommendedName>
        <fullName evidence="8">Riboflavin transporter</fullName>
    </recommendedName>
</protein>
<evidence type="ECO:0000256" key="5">
    <source>
        <dbReference type="ARBA" id="ARBA00022692"/>
    </source>
</evidence>
<dbReference type="InterPro" id="IPR025720">
    <property type="entry name" value="RibU"/>
</dbReference>
<evidence type="ECO:0000256" key="2">
    <source>
        <dbReference type="ARBA" id="ARBA00005540"/>
    </source>
</evidence>
<comment type="subcellular location">
    <subcellularLocation>
        <location evidence="1">Cell membrane</location>
        <topology evidence="1">Multi-pass membrane protein</topology>
    </subcellularLocation>
</comment>
<sequence length="199" mass="21402">MSNVNTKSNVRTIAVTGMLSAVAVVLMYLEIPIPIMPGFIKFDFSDLPALLGAYALGPVAGIIICLIKNVVHLAASQSMLVGELSNFILGSVFVFTAGIVYKKKKSKTGALLGGLCGAMAMGVFSVFSNYLIVYPVYYKLAMPEVVILSLYQAIIPSMKSIMQCLICFNLPFTIVKGLIDVGISMLIYKPLSPLLKGKH</sequence>
<feature type="transmembrane region" description="Helical" evidence="9">
    <location>
        <begin position="50"/>
        <end position="72"/>
    </location>
</feature>
<evidence type="ECO:0000256" key="6">
    <source>
        <dbReference type="ARBA" id="ARBA00022989"/>
    </source>
</evidence>
<dbReference type="InterPro" id="IPR024529">
    <property type="entry name" value="ECF_trnsprt_substrate-spec"/>
</dbReference>